<dbReference type="AlphaFoldDB" id="G4CH22"/>
<evidence type="ECO:0000256" key="11">
    <source>
        <dbReference type="ARBA" id="ARBA00023239"/>
    </source>
</evidence>
<evidence type="ECO:0000256" key="7">
    <source>
        <dbReference type="ARBA" id="ARBA00022643"/>
    </source>
</evidence>
<feature type="binding site" evidence="12">
    <location>
        <position position="313"/>
    </location>
    <ligand>
        <name>FMN</name>
        <dbReference type="ChEBI" id="CHEBI:58210"/>
    </ligand>
</feature>
<dbReference type="FunFam" id="3.60.150.10:FF:000001">
    <property type="entry name" value="Chorismate synthase"/>
    <property type="match status" value="1"/>
</dbReference>
<keyword evidence="6 12" id="KW-0285">Flavoprotein</keyword>
<dbReference type="InterPro" id="IPR000453">
    <property type="entry name" value="Chorismate_synth"/>
</dbReference>
<dbReference type="HAMAP" id="MF_00300">
    <property type="entry name" value="Chorismate_synth"/>
    <property type="match status" value="1"/>
</dbReference>
<dbReference type="PROSITE" id="PS00787">
    <property type="entry name" value="CHORISMATE_SYNTHASE_1"/>
    <property type="match status" value="1"/>
</dbReference>
<dbReference type="Proteomes" id="UP000003019">
    <property type="component" value="Unassembled WGS sequence"/>
</dbReference>
<dbReference type="Pfam" id="PF01264">
    <property type="entry name" value="Chorismate_synt"/>
    <property type="match status" value="1"/>
</dbReference>
<dbReference type="GO" id="GO:0009423">
    <property type="term" value="P:chorismate biosynthetic process"/>
    <property type="evidence" value="ECO:0007669"/>
    <property type="project" value="UniProtKB-UniRule"/>
</dbReference>
<dbReference type="EC" id="4.2.3.5" evidence="4 12"/>
<comment type="subunit">
    <text evidence="3 12">Homotetramer.</text>
</comment>
<dbReference type="GO" id="GO:0010181">
    <property type="term" value="F:FMN binding"/>
    <property type="evidence" value="ECO:0007669"/>
    <property type="project" value="TreeGrafter"/>
</dbReference>
<feature type="binding site" evidence="12">
    <location>
        <position position="89"/>
    </location>
    <ligand>
        <name>NADP(+)</name>
        <dbReference type="ChEBI" id="CHEBI:58349"/>
    </ligand>
</feature>
<proteinExistence type="inferred from homology"/>
<dbReference type="EMBL" id="AGAY01000031">
    <property type="protein sequence ID" value="EGY52860.1"/>
    <property type="molecule type" value="Genomic_DNA"/>
</dbReference>
<evidence type="ECO:0000256" key="12">
    <source>
        <dbReference type="HAMAP-Rule" id="MF_00300"/>
    </source>
</evidence>
<keyword evidence="10 12" id="KW-0057">Aromatic amino acid biosynthesis</keyword>
<keyword evidence="8 12" id="KW-0274">FAD</keyword>
<dbReference type="PATRIC" id="fig|1032488.3.peg.848"/>
<dbReference type="HOGENOM" id="CLU_034547_0_2_4"/>
<feature type="binding site" evidence="12">
    <location>
        <position position="83"/>
    </location>
    <ligand>
        <name>NADP(+)</name>
        <dbReference type="ChEBI" id="CHEBI:58349"/>
    </ligand>
</feature>
<dbReference type="STRING" id="1032488.HMPREF9371_0911"/>
<evidence type="ECO:0000313" key="15">
    <source>
        <dbReference type="Proteomes" id="UP000003019"/>
    </source>
</evidence>
<keyword evidence="9 12" id="KW-0521">NADP</keyword>
<dbReference type="NCBIfam" id="NF003793">
    <property type="entry name" value="PRK05382.1"/>
    <property type="match status" value="1"/>
</dbReference>
<keyword evidence="7 12" id="KW-0288">FMN</keyword>
<dbReference type="GO" id="GO:0009073">
    <property type="term" value="P:aromatic amino acid family biosynthetic process"/>
    <property type="evidence" value="ECO:0007669"/>
    <property type="project" value="UniProtKB-KW"/>
</dbReference>
<dbReference type="PANTHER" id="PTHR21085:SF0">
    <property type="entry name" value="CHORISMATE SYNTHASE"/>
    <property type="match status" value="1"/>
</dbReference>
<reference evidence="14 15" key="1">
    <citation type="submission" date="2011-05" db="EMBL/GenBank/DDBJ databases">
        <authorList>
            <person name="Muzny D."/>
            <person name="Qin X."/>
            <person name="Deng J."/>
            <person name="Jiang H."/>
            <person name="Liu Y."/>
            <person name="Qu J."/>
            <person name="Song X.-Z."/>
            <person name="Zhang L."/>
            <person name="Thornton R."/>
            <person name="Coyle M."/>
            <person name="Francisco L."/>
            <person name="Jackson L."/>
            <person name="Javaid M."/>
            <person name="Korchina V."/>
            <person name="Kovar C."/>
            <person name="Mata R."/>
            <person name="Mathew T."/>
            <person name="Ngo R."/>
            <person name="Nguyen L."/>
            <person name="Nguyen N."/>
            <person name="Okwuonu G."/>
            <person name="Ongeri F."/>
            <person name="Pham C."/>
            <person name="Simmons D."/>
            <person name="Wilczek-Boney K."/>
            <person name="Hale W."/>
            <person name="Jakkamsetti A."/>
            <person name="Pham P."/>
            <person name="Ruth R."/>
            <person name="San Lucas F."/>
            <person name="Warren J."/>
            <person name="Zhang J."/>
            <person name="Zhao Z."/>
            <person name="Zhou C."/>
            <person name="Zhu D."/>
            <person name="Lee S."/>
            <person name="Bess C."/>
            <person name="Blankenburg K."/>
            <person name="Forbes L."/>
            <person name="Fu Q."/>
            <person name="Gubbala S."/>
            <person name="Hirani K."/>
            <person name="Jayaseelan J.C."/>
            <person name="Lara F."/>
            <person name="Munidasa M."/>
            <person name="Palculict T."/>
            <person name="Patil S."/>
            <person name="Pu L.-L."/>
            <person name="Saada N."/>
            <person name="Tang L."/>
            <person name="Weissenberger G."/>
            <person name="Zhu Y."/>
            <person name="Hemphill L."/>
            <person name="Shang Y."/>
            <person name="Youmans B."/>
            <person name="Ayvaz T."/>
            <person name="Ross M."/>
            <person name="Santibanez J."/>
            <person name="Aqrawi P."/>
            <person name="Gross S."/>
            <person name="Joshi V."/>
            <person name="Fowler G."/>
            <person name="Nazareth L."/>
            <person name="Reid J."/>
            <person name="Worley K."/>
            <person name="Petrosino J."/>
            <person name="Highlander S."/>
            <person name="Gibbs R."/>
        </authorList>
    </citation>
    <scope>NUCLEOTIDE SEQUENCE [LARGE SCALE GENOMIC DNA]</scope>
    <source>
        <strain evidence="14 15">871</strain>
    </source>
</reference>
<evidence type="ECO:0000256" key="6">
    <source>
        <dbReference type="ARBA" id="ARBA00022630"/>
    </source>
</evidence>
<evidence type="ECO:0000256" key="3">
    <source>
        <dbReference type="ARBA" id="ARBA00011881"/>
    </source>
</evidence>
<comment type="caution">
    <text evidence="14">The sequence shown here is derived from an EMBL/GenBank/DDBJ whole genome shotgun (WGS) entry which is preliminary data.</text>
</comment>
<evidence type="ECO:0000256" key="4">
    <source>
        <dbReference type="ARBA" id="ARBA00013036"/>
    </source>
</evidence>
<evidence type="ECO:0000256" key="10">
    <source>
        <dbReference type="ARBA" id="ARBA00023141"/>
    </source>
</evidence>
<gene>
    <name evidence="12 14" type="primary">aroC</name>
    <name evidence="14" type="ORF">HMPREF9371_0911</name>
</gene>
<dbReference type="Gene3D" id="3.60.150.10">
    <property type="entry name" value="Chorismate synthase AroC"/>
    <property type="match status" value="1"/>
</dbReference>
<evidence type="ECO:0000256" key="5">
    <source>
        <dbReference type="ARBA" id="ARBA00022605"/>
    </source>
</evidence>
<dbReference type="UniPathway" id="UPA00053">
    <property type="reaction ID" value="UER00090"/>
</dbReference>
<keyword evidence="11 12" id="KW-0456">Lyase</keyword>
<organism evidence="14 15">
    <name type="scientific">Neisseria shayeganii 871</name>
    <dbReference type="NCBI Taxonomy" id="1032488"/>
    <lineage>
        <taxon>Bacteria</taxon>
        <taxon>Pseudomonadati</taxon>
        <taxon>Pseudomonadota</taxon>
        <taxon>Betaproteobacteria</taxon>
        <taxon>Neisseriales</taxon>
        <taxon>Neisseriaceae</taxon>
        <taxon>Neisseria</taxon>
    </lineage>
</organism>
<name>G4CH22_9NEIS</name>
<evidence type="ECO:0000313" key="14">
    <source>
        <dbReference type="EMBL" id="EGY52860.1"/>
    </source>
</evidence>
<dbReference type="GO" id="GO:0004107">
    <property type="term" value="F:chorismate synthase activity"/>
    <property type="evidence" value="ECO:0007669"/>
    <property type="project" value="UniProtKB-UniRule"/>
</dbReference>
<comment type="pathway">
    <text evidence="1 12 13">Metabolic intermediate biosynthesis; chorismate biosynthesis; chorismate from D-erythrose 4-phosphate and phosphoenolpyruvate: step 7/7.</text>
</comment>
<comment type="cofactor">
    <cofactor evidence="12 13">
        <name>FMNH2</name>
        <dbReference type="ChEBI" id="CHEBI:57618"/>
    </cofactor>
    <text evidence="12 13">Reduced FMN (FMNH(2)).</text>
</comment>
<comment type="catalytic activity">
    <reaction evidence="12 13">
        <text>5-O-(1-carboxyvinyl)-3-phosphoshikimate = chorismate + phosphate</text>
        <dbReference type="Rhea" id="RHEA:21020"/>
        <dbReference type="ChEBI" id="CHEBI:29748"/>
        <dbReference type="ChEBI" id="CHEBI:43474"/>
        <dbReference type="ChEBI" id="CHEBI:57701"/>
        <dbReference type="EC" id="4.2.3.5"/>
    </reaction>
</comment>
<dbReference type="PIRSF" id="PIRSF001456">
    <property type="entry name" value="Chorismate_synth"/>
    <property type="match status" value="1"/>
</dbReference>
<evidence type="ECO:0000256" key="13">
    <source>
        <dbReference type="RuleBase" id="RU000605"/>
    </source>
</evidence>
<protein>
    <recommendedName>
        <fullName evidence="4 12">Chorismate synthase</fullName>
        <shortName evidence="12">CS</shortName>
        <ecNumber evidence="4 12">4.2.3.5</ecNumber>
    </recommendedName>
    <alternativeName>
        <fullName evidence="12">5-enolpyruvylshikimate-3-phosphate phospholyase</fullName>
    </alternativeName>
</protein>
<keyword evidence="15" id="KW-1185">Reference proteome</keyword>
<evidence type="ECO:0000256" key="1">
    <source>
        <dbReference type="ARBA" id="ARBA00005044"/>
    </source>
</evidence>
<dbReference type="InterPro" id="IPR020541">
    <property type="entry name" value="Chorismate_synthase_CS"/>
</dbReference>
<accession>G4CH22</accession>
<dbReference type="PROSITE" id="PS00788">
    <property type="entry name" value="CHORISMATE_SYNTHASE_2"/>
    <property type="match status" value="1"/>
</dbReference>
<feature type="binding site" evidence="12">
    <location>
        <position position="354"/>
    </location>
    <ligand>
        <name>FMN</name>
        <dbReference type="ChEBI" id="CHEBI:58210"/>
    </ligand>
</feature>
<dbReference type="SUPFAM" id="SSF103263">
    <property type="entry name" value="Chorismate synthase, AroC"/>
    <property type="match status" value="1"/>
</dbReference>
<dbReference type="GO" id="GO:0005829">
    <property type="term" value="C:cytosol"/>
    <property type="evidence" value="ECO:0007669"/>
    <property type="project" value="TreeGrafter"/>
</dbReference>
<evidence type="ECO:0000256" key="9">
    <source>
        <dbReference type="ARBA" id="ARBA00022857"/>
    </source>
</evidence>
<dbReference type="InterPro" id="IPR035904">
    <property type="entry name" value="Chorismate_synth_AroC_sf"/>
</dbReference>
<keyword evidence="5 12" id="KW-0028">Amino-acid biosynthesis</keyword>
<dbReference type="NCBIfam" id="TIGR00033">
    <property type="entry name" value="aroC"/>
    <property type="match status" value="1"/>
</dbReference>
<comment type="function">
    <text evidence="12">Catalyzes the anti-1,4-elimination of the C-3 phosphate and the C-6 proR hydrogen from 5-enolpyruvylshikimate-3-phosphate (EPSP) to yield chorismate, which is the branch point compound that serves as the starting substrate for the three terminal pathways of aromatic amino acid biosynthesis. This reaction introduces a second double bond into the aromatic ring system.</text>
</comment>
<dbReference type="CDD" id="cd07304">
    <property type="entry name" value="Chorismate_synthase"/>
    <property type="match status" value="1"/>
</dbReference>
<sequence length="399" mass="43014">MGVLQRSQPAPCCRWLPEKANMLNCRPFSFISPHIMAGNSFGQLFTVTTFGESHGPALGCIIDGCPPGLSLNAADIQTDLDRRKPGTSRHVTQRREADEVEILSGVFEGRTTGTPIALLIRNTDQRSKDYGNIARQFRPGHADYTYWHKYGLRDYRGGGRSSARETAARVAAGAVAKKWLKEQFGTDITAYVTQVGEKTIAFEGYEHIGNNPFFAANQSQIAELENYMDSVRKSLDSVGAKLAVEARKVPVGLGEPVFDRLDADIAYAMMSINAVKGVEIGAGFGCVAQRGSEHGDELTPEGFLSNHAGGILGGISTGQDIAVNIAVKPTSSIATPRRSIDIEGNPVELATHGRHDPCVGLRAAPIAEAMLALVLIDHALRHRAQNADVQVATPDIARR</sequence>
<evidence type="ECO:0000256" key="8">
    <source>
        <dbReference type="ARBA" id="ARBA00022827"/>
    </source>
</evidence>
<feature type="binding site" evidence="12">
    <location>
        <begin position="273"/>
        <end position="274"/>
    </location>
    <ligand>
        <name>FMN</name>
        <dbReference type="ChEBI" id="CHEBI:58210"/>
    </ligand>
</feature>
<evidence type="ECO:0000256" key="2">
    <source>
        <dbReference type="ARBA" id="ARBA00008014"/>
    </source>
</evidence>
<feature type="binding site" evidence="12">
    <location>
        <begin position="160"/>
        <end position="162"/>
    </location>
    <ligand>
        <name>FMN</name>
        <dbReference type="ChEBI" id="CHEBI:58210"/>
    </ligand>
</feature>
<feature type="binding site" evidence="12">
    <location>
        <begin position="328"/>
        <end position="332"/>
    </location>
    <ligand>
        <name>FMN</name>
        <dbReference type="ChEBI" id="CHEBI:58210"/>
    </ligand>
</feature>
<dbReference type="GO" id="GO:0008652">
    <property type="term" value="P:amino acid biosynthetic process"/>
    <property type="evidence" value="ECO:0007669"/>
    <property type="project" value="UniProtKB-KW"/>
</dbReference>
<comment type="similarity">
    <text evidence="2 12 13">Belongs to the chorismate synthase family.</text>
</comment>
<dbReference type="PANTHER" id="PTHR21085">
    <property type="entry name" value="CHORISMATE SYNTHASE"/>
    <property type="match status" value="1"/>
</dbReference>
<dbReference type="PROSITE" id="PS00789">
    <property type="entry name" value="CHORISMATE_SYNTHASE_3"/>
    <property type="match status" value="1"/>
</dbReference>